<sequence>LTAPMMGKMAPSPLPMDSTMDATTQNLVSAMKPLSLKRRKGSPDTSPSPVKRARAGRVMVFGSGECAQLGLGEDVNERKFPTPVDLNDRIVSISCGGIHNIAVTDNGEVWTWGCNDEKALGRAGDEWVPAKVDMPVEVTKVTGGDSHSMALGVDGQVYTWGAYRDANGLMGFDPHSGEPSASPIAMMLPKGKKVIDIASGVNHSLALLENGEIYEWGHIRIGQRVASHRRMDLLQPRLVNVRKFGKTVRIYAGSYQSFAVTQGGKVFAFGMNQYGQGGVPGKDQLHKPEEIVAFRDVSVVKIAGGLHHSLALLSDGRIMSFGRNNYGELGMGDLDERRIPTVVPDLPSMIDIACGNTHSLAVSNTGETYSCGFGEMLQLGSGADQDRKKFEIVGGSQIQNQQIVAAAAGAQHSVIIVTPR</sequence>
<dbReference type="PANTHER" id="PTHR45982:SF1">
    <property type="entry name" value="REGULATOR OF CHROMOSOME CONDENSATION"/>
    <property type="match status" value="1"/>
</dbReference>
<name>A0A0H5RPW2_9EUKA</name>
<feature type="repeat" description="RCC1" evidence="3">
    <location>
        <begin position="155"/>
        <end position="210"/>
    </location>
</feature>
<feature type="non-terminal residue" evidence="6">
    <location>
        <position position="1"/>
    </location>
</feature>
<feature type="repeat" description="RCC1" evidence="3">
    <location>
        <begin position="316"/>
        <end position="365"/>
    </location>
</feature>
<reference evidence="6" key="1">
    <citation type="submission" date="2015-04" db="EMBL/GenBank/DDBJ databases">
        <title>The genome sequence of the plant pathogenic Rhizarian Plasmodiophora brassicae reveals insights in its biotrophic life cycle and the origin of chitin synthesis.</title>
        <authorList>
            <person name="Schwelm A."/>
            <person name="Fogelqvist J."/>
            <person name="Knaust A."/>
            <person name="Julke S."/>
            <person name="Lilja T."/>
            <person name="Dhandapani V."/>
            <person name="Bonilla-Rosso G."/>
            <person name="Karlsson M."/>
            <person name="Shevchenko A."/>
            <person name="Choi S.R."/>
            <person name="Kim H.G."/>
            <person name="Park J.Y."/>
            <person name="Lim Y.P."/>
            <person name="Ludwig-Muller J."/>
            <person name="Dixelius C."/>
        </authorList>
    </citation>
    <scope>NUCLEOTIDE SEQUENCE</scope>
    <source>
        <tissue evidence="6">Potato root galls</tissue>
    </source>
</reference>
<dbReference type="AlphaFoldDB" id="A0A0H5RPW2"/>
<dbReference type="Gene3D" id="2.130.10.30">
    <property type="entry name" value="Regulator of chromosome condensation 1/beta-lactamase-inhibitor protein II"/>
    <property type="match status" value="1"/>
</dbReference>
<dbReference type="PROSITE" id="PS00626">
    <property type="entry name" value="RCC1_2"/>
    <property type="match status" value="3"/>
</dbReference>
<keyword evidence="2" id="KW-0677">Repeat</keyword>
<feature type="repeat" description="RCC1" evidence="3">
    <location>
        <begin position="107"/>
        <end position="154"/>
    </location>
</feature>
<keyword evidence="1" id="KW-0344">Guanine-nucleotide releasing factor</keyword>
<dbReference type="PROSITE" id="PS50012">
    <property type="entry name" value="RCC1_3"/>
    <property type="match status" value="7"/>
</dbReference>
<feature type="repeat" description="RCC1" evidence="3">
    <location>
        <begin position="211"/>
        <end position="263"/>
    </location>
</feature>
<evidence type="ECO:0000313" key="6">
    <source>
        <dbReference type="EMBL" id="CRZ10769.1"/>
    </source>
</evidence>
<evidence type="ECO:0000256" key="1">
    <source>
        <dbReference type="ARBA" id="ARBA00022658"/>
    </source>
</evidence>
<dbReference type="InterPro" id="IPR051553">
    <property type="entry name" value="Ran_GTPase-activating"/>
</dbReference>
<dbReference type="PRINTS" id="PR00633">
    <property type="entry name" value="RCCNDNSATION"/>
</dbReference>
<evidence type="ECO:0000256" key="2">
    <source>
        <dbReference type="ARBA" id="ARBA00022737"/>
    </source>
</evidence>
<evidence type="ECO:0000256" key="3">
    <source>
        <dbReference type="PROSITE-ProRule" id="PRU00235"/>
    </source>
</evidence>
<dbReference type="GO" id="GO:0005737">
    <property type="term" value="C:cytoplasm"/>
    <property type="evidence" value="ECO:0007669"/>
    <property type="project" value="TreeGrafter"/>
</dbReference>
<dbReference type="GO" id="GO:0005085">
    <property type="term" value="F:guanyl-nucleotide exchange factor activity"/>
    <property type="evidence" value="ECO:0007669"/>
    <property type="project" value="TreeGrafter"/>
</dbReference>
<feature type="repeat" description="RCC1" evidence="3">
    <location>
        <begin position="366"/>
        <end position="419"/>
    </location>
</feature>
<dbReference type="EMBL" id="HACM01010327">
    <property type="protein sequence ID" value="CRZ10769.1"/>
    <property type="molecule type" value="Transcribed_RNA"/>
</dbReference>
<protein>
    <recommendedName>
        <fullName evidence="5">RCC1-like domain-containing protein</fullName>
    </recommendedName>
</protein>
<dbReference type="Pfam" id="PF25390">
    <property type="entry name" value="WD40_RLD"/>
    <property type="match status" value="1"/>
</dbReference>
<evidence type="ECO:0000259" key="5">
    <source>
        <dbReference type="Pfam" id="PF25390"/>
    </source>
</evidence>
<feature type="repeat" description="RCC1" evidence="3">
    <location>
        <begin position="56"/>
        <end position="106"/>
    </location>
</feature>
<dbReference type="SUPFAM" id="SSF50985">
    <property type="entry name" value="RCC1/BLIP-II"/>
    <property type="match status" value="1"/>
</dbReference>
<evidence type="ECO:0000256" key="4">
    <source>
        <dbReference type="SAM" id="MobiDB-lite"/>
    </source>
</evidence>
<feature type="region of interest" description="Disordered" evidence="4">
    <location>
        <begin position="1"/>
        <end position="20"/>
    </location>
</feature>
<dbReference type="PANTHER" id="PTHR45982">
    <property type="entry name" value="REGULATOR OF CHROMOSOME CONDENSATION"/>
    <property type="match status" value="1"/>
</dbReference>
<dbReference type="InterPro" id="IPR009091">
    <property type="entry name" value="RCC1/BLIP-II"/>
</dbReference>
<dbReference type="InterPro" id="IPR058923">
    <property type="entry name" value="RCC1-like_dom"/>
</dbReference>
<feature type="repeat" description="RCC1" evidence="3">
    <location>
        <begin position="264"/>
        <end position="315"/>
    </location>
</feature>
<organism evidence="6">
    <name type="scientific">Spongospora subterranea</name>
    <dbReference type="NCBI Taxonomy" id="70186"/>
    <lineage>
        <taxon>Eukaryota</taxon>
        <taxon>Sar</taxon>
        <taxon>Rhizaria</taxon>
        <taxon>Endomyxa</taxon>
        <taxon>Phytomyxea</taxon>
        <taxon>Plasmodiophorida</taxon>
        <taxon>Plasmodiophoridae</taxon>
        <taxon>Spongospora</taxon>
    </lineage>
</organism>
<proteinExistence type="predicted"/>
<accession>A0A0H5RPW2</accession>
<feature type="domain" description="RCC1-like" evidence="5">
    <location>
        <begin position="57"/>
        <end position="415"/>
    </location>
</feature>
<feature type="region of interest" description="Disordered" evidence="4">
    <location>
        <begin position="32"/>
        <end position="52"/>
    </location>
</feature>
<dbReference type="InterPro" id="IPR000408">
    <property type="entry name" value="Reg_chr_condens"/>
</dbReference>